<evidence type="ECO:0000313" key="3">
    <source>
        <dbReference type="Proteomes" id="UP000634579"/>
    </source>
</evidence>
<organism evidence="2 3">
    <name type="scientific">Clavibacter phaseoli</name>
    <dbReference type="NCBI Taxonomy" id="1734031"/>
    <lineage>
        <taxon>Bacteria</taxon>
        <taxon>Bacillati</taxon>
        <taxon>Actinomycetota</taxon>
        <taxon>Actinomycetes</taxon>
        <taxon>Micrococcales</taxon>
        <taxon>Microbacteriaceae</taxon>
        <taxon>Clavibacter</taxon>
    </lineage>
</organism>
<dbReference type="RefSeq" id="WP_194675037.1">
    <property type="nucleotide sequence ID" value="NZ_JADKRP010000001.1"/>
</dbReference>
<gene>
    <name evidence="2" type="ORF">ITJ42_08080</name>
</gene>
<evidence type="ECO:0008006" key="4">
    <source>
        <dbReference type="Google" id="ProtNLM"/>
    </source>
</evidence>
<dbReference type="EMBL" id="JADKRP010000001">
    <property type="protein sequence ID" value="MBF4631171.1"/>
    <property type="molecule type" value="Genomic_DNA"/>
</dbReference>
<evidence type="ECO:0000313" key="2">
    <source>
        <dbReference type="EMBL" id="MBF4631171.1"/>
    </source>
</evidence>
<comment type="caution">
    <text evidence="2">The sequence shown here is derived from an EMBL/GenBank/DDBJ whole genome shotgun (WGS) entry which is preliminary data.</text>
</comment>
<reference evidence="2 3" key="1">
    <citation type="submission" date="2020-10" db="EMBL/GenBank/DDBJ databases">
        <title>Draft genome sequences of plant-associated actinobacteria.</title>
        <authorList>
            <person name="Tarlachkov S.V."/>
            <person name="Starodumova I.P."/>
            <person name="Dorofeeva L.V."/>
            <person name="Prisyazhnaya N.V."/>
            <person name="Roubtsova T.V."/>
            <person name="Chizhov V.N."/>
            <person name="Nadler S.A."/>
            <person name="Subbotin S.A."/>
            <person name="Evtushenko L.I."/>
        </authorList>
    </citation>
    <scope>NUCLEOTIDE SEQUENCE [LARGE SCALE GENOMIC DNA]</scope>
    <source>
        <strain evidence="2 3">VKM Ac-2886</strain>
    </source>
</reference>
<name>A0A8I0VB85_9MICO</name>
<evidence type="ECO:0000256" key="1">
    <source>
        <dbReference type="SAM" id="SignalP"/>
    </source>
</evidence>
<feature type="signal peptide" evidence="1">
    <location>
        <begin position="1"/>
        <end position="23"/>
    </location>
</feature>
<dbReference type="PROSITE" id="PS51257">
    <property type="entry name" value="PROKAR_LIPOPROTEIN"/>
    <property type="match status" value="1"/>
</dbReference>
<dbReference type="AlphaFoldDB" id="A0A8I0VB85"/>
<feature type="chain" id="PRO_5034724962" description="Lipoprotein" evidence="1">
    <location>
        <begin position="24"/>
        <end position="64"/>
    </location>
</feature>
<protein>
    <recommendedName>
        <fullName evidence="4">Lipoprotein</fullName>
    </recommendedName>
</protein>
<accession>A0A8I0VB85</accession>
<proteinExistence type="predicted"/>
<keyword evidence="3" id="KW-1185">Reference proteome</keyword>
<dbReference type="Proteomes" id="UP000634579">
    <property type="component" value="Unassembled WGS sequence"/>
</dbReference>
<sequence length="64" mass="6406">MRRPLPPRLPLLCGALVVGSACAAGLAVVTSLVAGTVGVHRLLHADPVGPARDARPELADTSAA</sequence>
<keyword evidence="1" id="KW-0732">Signal</keyword>